<name>A0A1F5WFN2_9BACT</name>
<protein>
    <submittedName>
        <fullName evidence="1">Uncharacterized protein</fullName>
    </submittedName>
</protein>
<dbReference type="STRING" id="1798338.A3J56_01015"/>
<gene>
    <name evidence="1" type="ORF">A3J56_01015</name>
</gene>
<accession>A0A1F5WFN2</accession>
<dbReference type="EMBL" id="MFHQ01000017">
    <property type="protein sequence ID" value="OGF74502.1"/>
    <property type="molecule type" value="Genomic_DNA"/>
</dbReference>
<dbReference type="AlphaFoldDB" id="A0A1F5WFN2"/>
<organism evidence="1 2">
    <name type="scientific">Candidatus Giovannonibacteria bacterium RIFCSPHIGHO2_02_FULL_46_20</name>
    <dbReference type="NCBI Taxonomy" id="1798338"/>
    <lineage>
        <taxon>Bacteria</taxon>
        <taxon>Candidatus Giovannoniibacteriota</taxon>
    </lineage>
</organism>
<evidence type="ECO:0000313" key="2">
    <source>
        <dbReference type="Proteomes" id="UP000178406"/>
    </source>
</evidence>
<sequence>MTLRRDLVSILLDIGTQGGAMEKSNAGCGILLPVFSKKGKKAADDRHALHSTIFYDVTVQQYANRTDFDHVALVPAREQKTRPEFSAVLLDMDCVQKDFLFRRRTQIQRIFSCATWNECNGFLVQCRFEPQRVAVVLDSKLSLQWFTSKFSRHVRLPLHRVAFNIRAHENRAKMRTIMENNVRLFWNATRFNTLPRGFVFMFFDELLHELQNFQTRKETLVVLCVSSIGLSQFYWKSLERFPNILVVVL</sequence>
<dbReference type="Proteomes" id="UP000178406">
    <property type="component" value="Unassembled WGS sequence"/>
</dbReference>
<evidence type="ECO:0000313" key="1">
    <source>
        <dbReference type="EMBL" id="OGF74502.1"/>
    </source>
</evidence>
<comment type="caution">
    <text evidence="1">The sequence shown here is derived from an EMBL/GenBank/DDBJ whole genome shotgun (WGS) entry which is preliminary data.</text>
</comment>
<reference evidence="1 2" key="1">
    <citation type="journal article" date="2016" name="Nat. Commun.">
        <title>Thousands of microbial genomes shed light on interconnected biogeochemical processes in an aquifer system.</title>
        <authorList>
            <person name="Anantharaman K."/>
            <person name="Brown C.T."/>
            <person name="Hug L.A."/>
            <person name="Sharon I."/>
            <person name="Castelle C.J."/>
            <person name="Probst A.J."/>
            <person name="Thomas B.C."/>
            <person name="Singh A."/>
            <person name="Wilkins M.J."/>
            <person name="Karaoz U."/>
            <person name="Brodie E.L."/>
            <person name="Williams K.H."/>
            <person name="Hubbard S.S."/>
            <person name="Banfield J.F."/>
        </authorList>
    </citation>
    <scope>NUCLEOTIDE SEQUENCE [LARGE SCALE GENOMIC DNA]</scope>
</reference>
<proteinExistence type="predicted"/>